<dbReference type="AlphaFoldDB" id="A0A506PZI2"/>
<reference evidence="2 3" key="1">
    <citation type="submission" date="2019-06" db="EMBL/GenBank/DDBJ databases">
        <title>Taxogenomics and systematics of the genus Pantoea.</title>
        <authorList>
            <person name="Tambong J.T."/>
        </authorList>
    </citation>
    <scope>NUCLEOTIDE SEQUENCE [LARGE SCALE GENOMIC DNA]</scope>
    <source>
        <strain evidence="2 3">LMG 24200</strain>
    </source>
</reference>
<dbReference type="PANTHER" id="PTHR42695">
    <property type="entry name" value="GLUTAMINE AMIDOTRANSFERASE YLR126C-RELATED"/>
    <property type="match status" value="1"/>
</dbReference>
<dbReference type="SUPFAM" id="SSF52317">
    <property type="entry name" value="Class I glutamine amidotransferase-like"/>
    <property type="match status" value="1"/>
</dbReference>
<gene>
    <name evidence="2" type="ORF">FJW01_16860</name>
</gene>
<organism evidence="2 3">
    <name type="scientific">Pantoea deleyi</name>
    <dbReference type="NCBI Taxonomy" id="470932"/>
    <lineage>
        <taxon>Bacteria</taxon>
        <taxon>Pseudomonadati</taxon>
        <taxon>Pseudomonadota</taxon>
        <taxon>Gammaproteobacteria</taxon>
        <taxon>Enterobacterales</taxon>
        <taxon>Erwiniaceae</taxon>
        <taxon>Pantoea</taxon>
    </lineage>
</organism>
<dbReference type="RefSeq" id="WP_128085549.1">
    <property type="nucleotide sequence ID" value="NZ_CP071405.1"/>
</dbReference>
<evidence type="ECO:0000313" key="2">
    <source>
        <dbReference type="EMBL" id="TPV38615.1"/>
    </source>
</evidence>
<dbReference type="GO" id="GO:0016740">
    <property type="term" value="F:transferase activity"/>
    <property type="evidence" value="ECO:0007669"/>
    <property type="project" value="UniProtKB-KW"/>
</dbReference>
<dbReference type="CDD" id="cd01741">
    <property type="entry name" value="GATase1_1"/>
    <property type="match status" value="1"/>
</dbReference>
<keyword evidence="2" id="KW-0808">Transferase</keyword>
<proteinExistence type="predicted"/>
<dbReference type="Pfam" id="PF00117">
    <property type="entry name" value="GATase"/>
    <property type="match status" value="1"/>
</dbReference>
<dbReference type="PROSITE" id="PS51273">
    <property type="entry name" value="GATASE_TYPE_1"/>
    <property type="match status" value="1"/>
</dbReference>
<comment type="caution">
    <text evidence="2">The sequence shown here is derived from an EMBL/GenBank/DDBJ whole genome shotgun (WGS) entry which is preliminary data.</text>
</comment>
<dbReference type="InterPro" id="IPR044992">
    <property type="entry name" value="ChyE-like"/>
</dbReference>
<evidence type="ECO:0000259" key="1">
    <source>
        <dbReference type="Pfam" id="PF00117"/>
    </source>
</evidence>
<dbReference type="EMBL" id="VHJA01000065">
    <property type="protein sequence ID" value="TPV38615.1"/>
    <property type="molecule type" value="Genomic_DNA"/>
</dbReference>
<feature type="domain" description="Glutamine amidotransferase" evidence="1">
    <location>
        <begin position="59"/>
        <end position="194"/>
    </location>
</feature>
<dbReference type="Proteomes" id="UP000317747">
    <property type="component" value="Unassembled WGS sequence"/>
</dbReference>
<dbReference type="GO" id="GO:0005829">
    <property type="term" value="C:cytosol"/>
    <property type="evidence" value="ECO:0007669"/>
    <property type="project" value="TreeGrafter"/>
</dbReference>
<dbReference type="Gene3D" id="3.40.50.880">
    <property type="match status" value="1"/>
</dbReference>
<dbReference type="InterPro" id="IPR017926">
    <property type="entry name" value="GATASE"/>
</dbReference>
<evidence type="ECO:0000313" key="3">
    <source>
        <dbReference type="Proteomes" id="UP000317747"/>
    </source>
</evidence>
<protein>
    <submittedName>
        <fullName evidence="2">Glutamine amidotransferase</fullName>
    </submittedName>
</protein>
<name>A0A506PZI2_9GAMM</name>
<accession>A0A506PZI2</accession>
<dbReference type="OrthoDB" id="9813383at2"/>
<dbReference type="NCBIfam" id="NF006562">
    <property type="entry name" value="PRK09065.1"/>
    <property type="match status" value="1"/>
</dbReference>
<keyword evidence="2" id="KW-0315">Glutamine amidotransferase</keyword>
<dbReference type="InterPro" id="IPR029062">
    <property type="entry name" value="Class_I_gatase-like"/>
</dbReference>
<sequence>MTPTSALPLALIQLEVPPANVVAQIGEQPRWFIDALDLQPDDYLIVRPHLGEALPDFDQISGAILSGSWAMVTDHADWSERSAAWVRAAIDHRLPLLGVCYGHQLMAYALGGVVADNPQGWERGLLPIRCTEQAQRDPLLQRLPAGFSVWLSHRQSVIAAPPHAQVLASSARDGCQIVRYSPQALSVQFHPEFSRPIMNACLPPEATEESAGLDVEGKDWARELLVSFWQQTRPAVRQAQGA</sequence>
<keyword evidence="3" id="KW-1185">Reference proteome</keyword>
<dbReference type="PANTHER" id="PTHR42695:SF5">
    <property type="entry name" value="GLUTAMINE AMIDOTRANSFERASE YLR126C-RELATED"/>
    <property type="match status" value="1"/>
</dbReference>